<gene>
    <name evidence="1" type="ORF">DK846_01895</name>
</gene>
<dbReference type="OrthoDB" id="216309at2157"/>
<sequence>MSSQKSVTVIIGDAPYGSERSFSALRFVLTALLEEIKVNIFFLENGTYVGLKDQNPVEFANIENLVREAIESGAKIIMCGPCCQARGITKDKIVDGIHFGTMHDLTDLVMKSDKVIFF</sequence>
<dbReference type="Proteomes" id="UP000245657">
    <property type="component" value="Unassembled WGS sequence"/>
</dbReference>
<dbReference type="SUPFAM" id="SSF75169">
    <property type="entry name" value="DsrEFH-like"/>
    <property type="match status" value="1"/>
</dbReference>
<dbReference type="GO" id="GO:0005829">
    <property type="term" value="C:cytosol"/>
    <property type="evidence" value="ECO:0007669"/>
    <property type="project" value="TreeGrafter"/>
</dbReference>
<proteinExistence type="predicted"/>
<dbReference type="EMBL" id="QGMY01000002">
    <property type="protein sequence ID" value="PWR73942.1"/>
    <property type="molecule type" value="Genomic_DNA"/>
</dbReference>
<name>A0A2V2N1A0_9EURY</name>
<dbReference type="AlphaFoldDB" id="A0A2V2N1A0"/>
<dbReference type="RefSeq" id="WP_109967221.1">
    <property type="nucleotide sequence ID" value="NZ_CP176093.1"/>
</dbReference>
<dbReference type="InterPro" id="IPR027396">
    <property type="entry name" value="DsrEFH-like"/>
</dbReference>
<dbReference type="InterPro" id="IPR003787">
    <property type="entry name" value="Sulphur_relay_DsrE/F-like"/>
</dbReference>
<accession>A0A2V2N1A0</accession>
<comment type="caution">
    <text evidence="1">The sequence shown here is derived from an EMBL/GenBank/DDBJ whole genome shotgun (WGS) entry which is preliminary data.</text>
</comment>
<dbReference type="Gene3D" id="3.40.1260.10">
    <property type="entry name" value="DsrEFH-like"/>
    <property type="match status" value="1"/>
</dbReference>
<evidence type="ECO:0000313" key="2">
    <source>
        <dbReference type="Proteomes" id="UP000245657"/>
    </source>
</evidence>
<dbReference type="PANTHER" id="PTHR34874">
    <property type="entry name" value="PROTEIN YCHN"/>
    <property type="match status" value="1"/>
</dbReference>
<dbReference type="Pfam" id="PF02635">
    <property type="entry name" value="DsrE"/>
    <property type="match status" value="1"/>
</dbReference>
<evidence type="ECO:0000313" key="1">
    <source>
        <dbReference type="EMBL" id="PWR73942.1"/>
    </source>
</evidence>
<keyword evidence="2" id="KW-1185">Reference proteome</keyword>
<protein>
    <submittedName>
        <fullName evidence="1">Uncharacterized protein</fullName>
    </submittedName>
</protein>
<reference evidence="1 2" key="1">
    <citation type="submission" date="2018-05" db="EMBL/GenBank/DDBJ databases">
        <title>Draft genome of Methanospirillum lacunae Ki8-1.</title>
        <authorList>
            <person name="Dueholm M.S."/>
            <person name="Nielsen P.H."/>
            <person name="Bakmann L.F."/>
            <person name="Otzen D.E."/>
        </authorList>
    </citation>
    <scope>NUCLEOTIDE SEQUENCE [LARGE SCALE GENOMIC DNA]</scope>
    <source>
        <strain evidence="1 2">Ki8-1</strain>
    </source>
</reference>
<dbReference type="PANTHER" id="PTHR34874:SF1">
    <property type="entry name" value="PROTEIN YCHN"/>
    <property type="match status" value="1"/>
</dbReference>
<dbReference type="GeneID" id="97549281"/>
<organism evidence="1 2">
    <name type="scientific">Methanospirillum lacunae</name>
    <dbReference type="NCBI Taxonomy" id="668570"/>
    <lineage>
        <taxon>Archaea</taxon>
        <taxon>Methanobacteriati</taxon>
        <taxon>Methanobacteriota</taxon>
        <taxon>Stenosarchaea group</taxon>
        <taxon>Methanomicrobia</taxon>
        <taxon>Methanomicrobiales</taxon>
        <taxon>Methanospirillaceae</taxon>
        <taxon>Methanospirillum</taxon>
    </lineage>
</organism>